<protein>
    <recommendedName>
        <fullName evidence="3">Peptidase A2 domain-containing protein</fullName>
    </recommendedName>
</protein>
<dbReference type="AlphaFoldDB" id="A0A560C0W5"/>
<dbReference type="InterPro" id="IPR021109">
    <property type="entry name" value="Peptidase_aspartic_dom_sf"/>
</dbReference>
<evidence type="ECO:0000313" key="2">
    <source>
        <dbReference type="Proteomes" id="UP000318529"/>
    </source>
</evidence>
<gene>
    <name evidence="1" type="ORF">FBZ83_1125</name>
</gene>
<organism evidence="1 2">
    <name type="scientific">Azospirillum brasilense</name>
    <dbReference type="NCBI Taxonomy" id="192"/>
    <lineage>
        <taxon>Bacteria</taxon>
        <taxon>Pseudomonadati</taxon>
        <taxon>Pseudomonadota</taxon>
        <taxon>Alphaproteobacteria</taxon>
        <taxon>Rhodospirillales</taxon>
        <taxon>Azospirillaceae</taxon>
        <taxon>Azospirillum</taxon>
    </lineage>
</organism>
<dbReference type="SUPFAM" id="SSF50630">
    <property type="entry name" value="Acid proteases"/>
    <property type="match status" value="1"/>
</dbReference>
<evidence type="ECO:0000313" key="1">
    <source>
        <dbReference type="EMBL" id="TWA78506.1"/>
    </source>
</evidence>
<accession>A0A560C0W5</accession>
<evidence type="ECO:0008006" key="3">
    <source>
        <dbReference type="Google" id="ProtNLM"/>
    </source>
</evidence>
<proteinExistence type="predicted"/>
<reference evidence="1 2" key="1">
    <citation type="submission" date="2019-06" db="EMBL/GenBank/DDBJ databases">
        <title>Genomic Encyclopedia of Type Strains, Phase IV (KMG-V): Genome sequencing to study the core and pangenomes of soil and plant-associated prokaryotes.</title>
        <authorList>
            <person name="Whitman W."/>
        </authorList>
    </citation>
    <scope>NUCLEOTIDE SEQUENCE [LARGE SCALE GENOMIC DNA]</scope>
    <source>
        <strain evidence="1 2">BR 11650</strain>
    </source>
</reference>
<dbReference type="EMBL" id="VITH01000012">
    <property type="protein sequence ID" value="TWA78506.1"/>
    <property type="molecule type" value="Genomic_DNA"/>
</dbReference>
<dbReference type="Proteomes" id="UP000318529">
    <property type="component" value="Unassembled WGS sequence"/>
</dbReference>
<dbReference type="RefSeq" id="WP_145689006.1">
    <property type="nucleotide sequence ID" value="NZ_VITH01000012.1"/>
</dbReference>
<name>A0A560C0W5_AZOBR</name>
<sequence length="401" mass="40378">MSDTSVTYAAPVDVPVARQPFGLEGYSNSLNVTIGTPSGLLHEVQVDTGSTGVVIPATLLMVDGDTSKGLVAGVVSLGPAQITYHPSGNTLAGCLYLVPSLSIGASQDDAKQVASVCEAGPLVVFGAQYAGNTATPDVQNPVDPGMGMMGVGFGRPALSYTANAGQSDQVVYTLSNPFLSASVNGQPLYPSYLLSSAGSGASGYITLGVTTAAFTASPFNGQTVALTSAKPPVTANVTNGCNCAPASGTPWPAAPTQPYWLTGPATITISTVNDARPLKATLLLDSGVTGAMMSVPQAKAWTANLGGAEITVAVPNGSSPDAEPVMTYSFAMSSAAPVKGIFAIDTTLSTAAAPASLEPVLPDADIAFVNTGINPLLAYNYFFDAQLGQVGFATTAAVTLP</sequence>
<comment type="caution">
    <text evidence="1">The sequence shown here is derived from an EMBL/GenBank/DDBJ whole genome shotgun (WGS) entry which is preliminary data.</text>
</comment>